<protein>
    <submittedName>
        <fullName evidence="1">Uncharacterized protein</fullName>
    </submittedName>
</protein>
<evidence type="ECO:0000313" key="2">
    <source>
        <dbReference type="Proteomes" id="UP000240760"/>
    </source>
</evidence>
<dbReference type="OrthoDB" id="4900333at2759"/>
<dbReference type="EMBL" id="KZ679133">
    <property type="protein sequence ID" value="PTB75763.1"/>
    <property type="molecule type" value="Genomic_DNA"/>
</dbReference>
<reference evidence="1 2" key="1">
    <citation type="submission" date="2016-07" db="EMBL/GenBank/DDBJ databases">
        <title>Multiple horizontal gene transfer events from other fungi enriched the ability of initially mycotrophic Trichoderma (Ascomycota) to feed on dead plant biomass.</title>
        <authorList>
            <consortium name="DOE Joint Genome Institute"/>
            <person name="Aerts A."/>
            <person name="Atanasova L."/>
            <person name="Chenthamara K."/>
            <person name="Zhang J."/>
            <person name="Grujic M."/>
            <person name="Henrissat B."/>
            <person name="Kuo A."/>
            <person name="Salamov A."/>
            <person name="Lipzen A."/>
            <person name="Labutti K."/>
            <person name="Barry K."/>
            <person name="Miao Y."/>
            <person name="Rahimi M.J."/>
            <person name="Shen Q."/>
            <person name="Grigoriev I.V."/>
            <person name="Kubicek C.P."/>
            <person name="Druzhinina I.S."/>
        </authorList>
    </citation>
    <scope>NUCLEOTIDE SEQUENCE [LARGE SCALE GENOMIC DNA]</scope>
    <source>
        <strain evidence="1 2">ATCC 18648</strain>
    </source>
</reference>
<keyword evidence="2" id="KW-1185">Reference proteome</keyword>
<feature type="non-terminal residue" evidence="1">
    <location>
        <position position="1"/>
    </location>
</feature>
<sequence length="281" mass="32376">AQELAAQKRRMERRLRRVITMRQQKPTLVSPATARGAQDLLDRWDEIWTTYKPEYLKTLEENVRIFLYNDPKYGAALARIHDLEVDLFRLKYASYLYLAEAPKEAQDAALQLVTARDTAATTEVDNNTPPHPDPTPGLYEEQLPFFTTQDWSAILNRMRQERAAHRAENRKPRHLKYVYVLDEDRYDSWSFPTDESTLINLCSTLARLHVTTVEALVDKMDEYVKLKGRGLHYSRAATAEQLFQLMDVLEADIRKLDSAPEGCEEHVPAVREAITDAAGKL</sequence>
<accession>A0A2T4C2H3</accession>
<feature type="non-terminal residue" evidence="1">
    <location>
        <position position="281"/>
    </location>
</feature>
<dbReference type="Proteomes" id="UP000240760">
    <property type="component" value="Unassembled WGS sequence"/>
</dbReference>
<name>A0A2T4C2H3_TRILO</name>
<gene>
    <name evidence="1" type="ORF">M440DRAFT_1305548</name>
</gene>
<organism evidence="1 2">
    <name type="scientific">Trichoderma longibrachiatum ATCC 18648</name>
    <dbReference type="NCBI Taxonomy" id="983965"/>
    <lineage>
        <taxon>Eukaryota</taxon>
        <taxon>Fungi</taxon>
        <taxon>Dikarya</taxon>
        <taxon>Ascomycota</taxon>
        <taxon>Pezizomycotina</taxon>
        <taxon>Sordariomycetes</taxon>
        <taxon>Hypocreomycetidae</taxon>
        <taxon>Hypocreales</taxon>
        <taxon>Hypocreaceae</taxon>
        <taxon>Trichoderma</taxon>
    </lineage>
</organism>
<dbReference type="AlphaFoldDB" id="A0A2T4C2H3"/>
<proteinExistence type="predicted"/>
<evidence type="ECO:0000313" key="1">
    <source>
        <dbReference type="EMBL" id="PTB75763.1"/>
    </source>
</evidence>